<protein>
    <recommendedName>
        <fullName evidence="4">DUF4118 domain-containing protein</fullName>
    </recommendedName>
</protein>
<sequence length="138" mass="15825">MKAFLKKFGEPLEYPEFFWPGFLTLLLGLTTGALPLVLGFKIPAWDLLLLPIVMIVCGILLLRKTIVGSVLLTGLWAYWIYSKDWKIGPFLEIDWLALLLDAFLCVSLGASILYQFIFHYRRRAGMRDLVLRPPDHTL</sequence>
<keyword evidence="1" id="KW-0812">Transmembrane</keyword>
<feature type="transmembrane region" description="Helical" evidence="1">
    <location>
        <begin position="47"/>
        <end position="80"/>
    </location>
</feature>
<dbReference type="Proteomes" id="UP001207930">
    <property type="component" value="Unassembled WGS sequence"/>
</dbReference>
<dbReference type="EMBL" id="JAPDDS010000001">
    <property type="protein sequence ID" value="MCW1883486.1"/>
    <property type="molecule type" value="Genomic_DNA"/>
</dbReference>
<evidence type="ECO:0000313" key="2">
    <source>
        <dbReference type="EMBL" id="MCW1883486.1"/>
    </source>
</evidence>
<gene>
    <name evidence="2" type="ORF">OKA04_02025</name>
</gene>
<keyword evidence="1" id="KW-1133">Transmembrane helix</keyword>
<keyword evidence="3" id="KW-1185">Reference proteome</keyword>
<proteinExistence type="predicted"/>
<evidence type="ECO:0000256" key="1">
    <source>
        <dbReference type="SAM" id="Phobius"/>
    </source>
</evidence>
<organism evidence="2 3">
    <name type="scientific">Luteolibacter flavescens</name>
    <dbReference type="NCBI Taxonomy" id="1859460"/>
    <lineage>
        <taxon>Bacteria</taxon>
        <taxon>Pseudomonadati</taxon>
        <taxon>Verrucomicrobiota</taxon>
        <taxon>Verrucomicrobiia</taxon>
        <taxon>Verrucomicrobiales</taxon>
        <taxon>Verrucomicrobiaceae</taxon>
        <taxon>Luteolibacter</taxon>
    </lineage>
</organism>
<keyword evidence="1" id="KW-0472">Membrane</keyword>
<dbReference type="RefSeq" id="WP_264499446.1">
    <property type="nucleotide sequence ID" value="NZ_JAPDDS010000001.1"/>
</dbReference>
<feature type="transmembrane region" description="Helical" evidence="1">
    <location>
        <begin position="17"/>
        <end position="40"/>
    </location>
</feature>
<accession>A0ABT3FIU7</accession>
<reference evidence="2 3" key="1">
    <citation type="submission" date="2022-10" db="EMBL/GenBank/DDBJ databases">
        <title>Luteolibacter flavescens strain MCCC 1K03193, whole genome shotgun sequencing project.</title>
        <authorList>
            <person name="Zhao G."/>
            <person name="Shen L."/>
        </authorList>
    </citation>
    <scope>NUCLEOTIDE SEQUENCE [LARGE SCALE GENOMIC DNA]</scope>
    <source>
        <strain evidence="2 3">MCCC 1K03193</strain>
    </source>
</reference>
<evidence type="ECO:0000313" key="3">
    <source>
        <dbReference type="Proteomes" id="UP001207930"/>
    </source>
</evidence>
<comment type="caution">
    <text evidence="2">The sequence shown here is derived from an EMBL/GenBank/DDBJ whole genome shotgun (WGS) entry which is preliminary data.</text>
</comment>
<evidence type="ECO:0008006" key="4">
    <source>
        <dbReference type="Google" id="ProtNLM"/>
    </source>
</evidence>
<feature type="transmembrane region" description="Helical" evidence="1">
    <location>
        <begin position="95"/>
        <end position="117"/>
    </location>
</feature>
<name>A0ABT3FIU7_9BACT</name>